<dbReference type="Proteomes" id="UP000076632">
    <property type="component" value="Unassembled WGS sequence"/>
</dbReference>
<keyword evidence="3" id="KW-1185">Reference proteome</keyword>
<feature type="compositionally biased region" description="Basic and acidic residues" evidence="1">
    <location>
        <begin position="381"/>
        <end position="397"/>
    </location>
</feature>
<feature type="compositionally biased region" description="Basic and acidic residues" evidence="1">
    <location>
        <begin position="322"/>
        <end position="331"/>
    </location>
</feature>
<accession>A0A165G6H6</accession>
<organism evidence="2 3">
    <name type="scientific">Xylona heveae (strain CBS 132557 / TC161)</name>
    <dbReference type="NCBI Taxonomy" id="1328760"/>
    <lineage>
        <taxon>Eukaryota</taxon>
        <taxon>Fungi</taxon>
        <taxon>Dikarya</taxon>
        <taxon>Ascomycota</taxon>
        <taxon>Pezizomycotina</taxon>
        <taxon>Xylonomycetes</taxon>
        <taxon>Xylonales</taxon>
        <taxon>Xylonaceae</taxon>
        <taxon>Xylona</taxon>
    </lineage>
</organism>
<dbReference type="RefSeq" id="XP_018187351.1">
    <property type="nucleotide sequence ID" value="XM_018335637.1"/>
</dbReference>
<dbReference type="AlphaFoldDB" id="A0A165G6H6"/>
<dbReference type="OMA" id="FVRRCFP"/>
<dbReference type="InParanoid" id="A0A165G6H6"/>
<evidence type="ECO:0000313" key="3">
    <source>
        <dbReference type="Proteomes" id="UP000076632"/>
    </source>
</evidence>
<feature type="region of interest" description="Disordered" evidence="1">
    <location>
        <begin position="381"/>
        <end position="463"/>
    </location>
</feature>
<feature type="region of interest" description="Disordered" evidence="1">
    <location>
        <begin position="48"/>
        <end position="76"/>
    </location>
</feature>
<dbReference type="GeneID" id="28900774"/>
<proteinExistence type="predicted"/>
<dbReference type="OrthoDB" id="3533623at2759"/>
<feature type="compositionally biased region" description="Low complexity" evidence="1">
    <location>
        <begin position="57"/>
        <end position="76"/>
    </location>
</feature>
<dbReference type="EMBL" id="KV407460">
    <property type="protein sequence ID" value="KZF21796.1"/>
    <property type="molecule type" value="Genomic_DNA"/>
</dbReference>
<name>A0A165G6H6_XYLHT</name>
<evidence type="ECO:0000313" key="2">
    <source>
        <dbReference type="EMBL" id="KZF21796.1"/>
    </source>
</evidence>
<dbReference type="STRING" id="1328760.A0A165G6H6"/>
<feature type="region of interest" description="Disordered" evidence="1">
    <location>
        <begin position="318"/>
        <end position="369"/>
    </location>
</feature>
<reference evidence="2 3" key="1">
    <citation type="journal article" date="2016" name="Fungal Biol.">
        <title>The genome of Xylona heveae provides a window into fungal endophytism.</title>
        <authorList>
            <person name="Gazis R."/>
            <person name="Kuo A."/>
            <person name="Riley R."/>
            <person name="LaButti K."/>
            <person name="Lipzen A."/>
            <person name="Lin J."/>
            <person name="Amirebrahimi M."/>
            <person name="Hesse C.N."/>
            <person name="Spatafora J.W."/>
            <person name="Henrissat B."/>
            <person name="Hainaut M."/>
            <person name="Grigoriev I.V."/>
            <person name="Hibbett D.S."/>
        </authorList>
    </citation>
    <scope>NUCLEOTIDE SEQUENCE [LARGE SCALE GENOMIC DNA]</scope>
    <source>
        <strain evidence="2 3">TC161</strain>
    </source>
</reference>
<evidence type="ECO:0000256" key="1">
    <source>
        <dbReference type="SAM" id="MobiDB-lite"/>
    </source>
</evidence>
<sequence>MSAPQHSGPGEGSAYTWILDHIMSYPESYEIPLRTMYTLNCVPRAQPLPHQLKNGGSQPVSSGTSTKSSSPTSATFPVDQLHGAQAAGLEFKSALMTHIARLPCQPCSLPPSFITQFLRRCFPAELDMVDFPQAMTALDYLKDLETRRRKEIAAALARLGVDRKTYATEAELAQRYPGVVAWIKSIEDKERRIEALYTQLYIGLRRWALINEMSLEPFNKHNCVAMLNTLYPPSSNSQPTSQLTPTVLNSQRGGFFRYIQGVEKNGPKILETLMQQGRRPGEANGWPAVRDTLDMYLRTTNGVIEECSEVSGVEVFAPEETDEKRKGRKVDSGVSFATDDRPSTSSSYSGRDKPLPPSPPIHGSPKGGSTLEKIAREFRKMKSRNKAEDAAKDERPKSRGLRSMKSIGTLSDLKERNMSSPSFASSSNRQPPAFDVEAMQRQRMMWEAAHNKSRNHSNASNEI</sequence>
<gene>
    <name evidence="2" type="ORF">L228DRAFT_278060</name>
</gene>
<protein>
    <submittedName>
        <fullName evidence="2">Uncharacterized protein</fullName>
    </submittedName>
</protein>